<proteinExistence type="predicted"/>
<dbReference type="AlphaFoldDB" id="N6XWN4"/>
<accession>N6XWN4</accession>
<reference evidence="3 4" key="1">
    <citation type="submission" date="2012-09" db="EMBL/GenBank/DDBJ databases">
        <title>Draft Genome Sequences of 6 Strains from Genus Thauera.</title>
        <authorList>
            <person name="Liu B."/>
            <person name="Shapleigh J.P."/>
            <person name="Frostegard A.H."/>
        </authorList>
    </citation>
    <scope>NUCLEOTIDE SEQUENCE [LARGE SCALE GENOMIC DNA]</scope>
    <source>
        <strain evidence="4">47Lol / DSM 12138</strain>
    </source>
</reference>
<dbReference type="Gene3D" id="3.60.20.10">
    <property type="entry name" value="Glutamine Phosphoribosylpyrophosphate, subunit 1, domain 1"/>
    <property type="match status" value="1"/>
</dbReference>
<dbReference type="STRING" id="1123367.GCA_000621305_03164"/>
<evidence type="ECO:0000256" key="1">
    <source>
        <dbReference type="ARBA" id="ARBA00022962"/>
    </source>
</evidence>
<dbReference type="InterPro" id="IPR017932">
    <property type="entry name" value="GATase_2_dom"/>
</dbReference>
<dbReference type="CDD" id="cd01908">
    <property type="entry name" value="YafJ"/>
    <property type="match status" value="1"/>
</dbReference>
<evidence type="ECO:0000259" key="2">
    <source>
        <dbReference type="PROSITE" id="PS51278"/>
    </source>
</evidence>
<dbReference type="Pfam" id="PF13230">
    <property type="entry name" value="GATase_4"/>
    <property type="match status" value="1"/>
</dbReference>
<dbReference type="Proteomes" id="UP000013232">
    <property type="component" value="Unassembled WGS sequence"/>
</dbReference>
<keyword evidence="3" id="KW-0808">Transferase</keyword>
<dbReference type="eggNOG" id="COG0121">
    <property type="taxonomic scope" value="Bacteria"/>
</dbReference>
<dbReference type="RefSeq" id="WP_004340975.1">
    <property type="nucleotide sequence ID" value="NZ_AMXE01000059.1"/>
</dbReference>
<keyword evidence="4" id="KW-1185">Reference proteome</keyword>
<comment type="caution">
    <text evidence="3">The sequence shown here is derived from an EMBL/GenBank/DDBJ whole genome shotgun (WGS) entry which is preliminary data.</text>
</comment>
<dbReference type="PROSITE" id="PS51278">
    <property type="entry name" value="GATASE_TYPE_2"/>
    <property type="match status" value="1"/>
</dbReference>
<protein>
    <submittedName>
        <fullName evidence="3">Glutamine amidotransferase class-II</fullName>
    </submittedName>
</protein>
<dbReference type="OrthoDB" id="321954at2"/>
<dbReference type="GO" id="GO:0016740">
    <property type="term" value="F:transferase activity"/>
    <property type="evidence" value="ECO:0007669"/>
    <property type="project" value="UniProtKB-KW"/>
</dbReference>
<dbReference type="EMBL" id="AMXE01000059">
    <property type="protein sequence ID" value="ENO86196.1"/>
    <property type="molecule type" value="Genomic_DNA"/>
</dbReference>
<feature type="domain" description="Glutamine amidotransferase type-2" evidence="2">
    <location>
        <begin position="2"/>
        <end position="251"/>
    </location>
</feature>
<evidence type="ECO:0000313" key="3">
    <source>
        <dbReference type="EMBL" id="ENO86196.1"/>
    </source>
</evidence>
<dbReference type="InterPro" id="IPR026869">
    <property type="entry name" value="EgtC-like"/>
</dbReference>
<name>N6XWN4_THAL4</name>
<organism evidence="3 4">
    <name type="scientific">Thauera linaloolentis (strain DSM 12138 / JCM 21573 / CCUG 41526 / CIP 105981 / IAM 15112 / NBRC 102519 / 47Lol)</name>
    <dbReference type="NCBI Taxonomy" id="1123367"/>
    <lineage>
        <taxon>Bacteria</taxon>
        <taxon>Pseudomonadati</taxon>
        <taxon>Pseudomonadota</taxon>
        <taxon>Betaproteobacteria</taxon>
        <taxon>Rhodocyclales</taxon>
        <taxon>Zoogloeaceae</taxon>
        <taxon>Thauera</taxon>
    </lineage>
</organism>
<dbReference type="PANTHER" id="PTHR42824">
    <property type="entry name" value="GLUTAMINE AMIDOTRANSFERASE"/>
    <property type="match status" value="1"/>
</dbReference>
<dbReference type="SUPFAM" id="SSF56235">
    <property type="entry name" value="N-terminal nucleophile aminohydrolases (Ntn hydrolases)"/>
    <property type="match status" value="1"/>
</dbReference>
<gene>
    <name evidence="3" type="ORF">C666_13835</name>
</gene>
<sequence>MCQLLGMNCNVPTDICFSFAGFRARGGLTDHHRDGWGIAFFEGAGVRAFLDPNPSADSPVAELVRHYPIHSLNVIAHIRKATQGDVGLENTHPFQRELWGRYWIFAHNGNLKGFAPALSGRFQPVGTTDSELAFCCILDRLAQRFPRGTHDTAELHAALRELALEIGGLGEFNFLLSDGDRLFAHCSSRLCYIVRKAPFPVAHLADEDVTVDFNQVTTPRDRVAVIATTPLTDNEAWTQIPPGNLFAFHDGEPVAMAKTRTVAQDYPRRNMSDA</sequence>
<dbReference type="PANTHER" id="PTHR42824:SF1">
    <property type="entry name" value="GLUTAMINE AMIDOTRANSFERASE YAFJ-RELATED"/>
    <property type="match status" value="1"/>
</dbReference>
<keyword evidence="1 3" id="KW-0315">Glutamine amidotransferase</keyword>
<evidence type="ECO:0000313" key="4">
    <source>
        <dbReference type="Proteomes" id="UP000013232"/>
    </source>
</evidence>
<dbReference type="InterPro" id="IPR029055">
    <property type="entry name" value="Ntn_hydrolases_N"/>
</dbReference>